<accession>A0ABQ2DDK9</accession>
<sequence length="139" mass="16422">MTRLTPATAGIPFKHDHLPTFRIQGLSRWQMDYFARLADIHQFFHPEGPEPIAADLVGYAYRNFDIYVSKETVYSSQERQNSLLRQILDRVALERTHALYVLPSKDHPGAGCCCLIKRRWEDEVFRLLEEFDLKREWVR</sequence>
<evidence type="ECO:0000313" key="2">
    <source>
        <dbReference type="Proteomes" id="UP000632222"/>
    </source>
</evidence>
<name>A0ABQ2DDK9_9DEIO</name>
<evidence type="ECO:0000313" key="1">
    <source>
        <dbReference type="EMBL" id="GGJ54598.1"/>
    </source>
</evidence>
<dbReference type="Proteomes" id="UP000632222">
    <property type="component" value="Unassembled WGS sequence"/>
</dbReference>
<reference evidence="2" key="1">
    <citation type="journal article" date="2019" name="Int. J. Syst. Evol. Microbiol.">
        <title>The Global Catalogue of Microorganisms (GCM) 10K type strain sequencing project: providing services to taxonomists for standard genome sequencing and annotation.</title>
        <authorList>
            <consortium name="The Broad Institute Genomics Platform"/>
            <consortium name="The Broad Institute Genome Sequencing Center for Infectious Disease"/>
            <person name="Wu L."/>
            <person name="Ma J."/>
        </authorList>
    </citation>
    <scope>NUCLEOTIDE SEQUENCE [LARGE SCALE GENOMIC DNA]</scope>
    <source>
        <strain evidence="2">JCM 14370</strain>
    </source>
</reference>
<keyword evidence="2" id="KW-1185">Reference proteome</keyword>
<organism evidence="1 2">
    <name type="scientific">Deinococcus roseus</name>
    <dbReference type="NCBI Taxonomy" id="392414"/>
    <lineage>
        <taxon>Bacteria</taxon>
        <taxon>Thermotogati</taxon>
        <taxon>Deinococcota</taxon>
        <taxon>Deinococci</taxon>
        <taxon>Deinococcales</taxon>
        <taxon>Deinococcaceae</taxon>
        <taxon>Deinococcus</taxon>
    </lineage>
</organism>
<dbReference type="EMBL" id="BMOD01000030">
    <property type="protein sequence ID" value="GGJ54598.1"/>
    <property type="molecule type" value="Genomic_DNA"/>
</dbReference>
<gene>
    <name evidence="1" type="ORF">GCM10008938_45850</name>
</gene>
<protein>
    <submittedName>
        <fullName evidence="1">Uncharacterized protein</fullName>
    </submittedName>
</protein>
<proteinExistence type="predicted"/>
<dbReference type="RefSeq" id="WP_189007602.1">
    <property type="nucleotide sequence ID" value="NZ_BMOD01000030.1"/>
</dbReference>
<comment type="caution">
    <text evidence="1">The sequence shown here is derived from an EMBL/GenBank/DDBJ whole genome shotgun (WGS) entry which is preliminary data.</text>
</comment>